<comment type="subcellular location">
    <subcellularLocation>
        <location evidence="1">Cell membrane</location>
        <topology evidence="1">Multi-pass membrane protein</topology>
    </subcellularLocation>
</comment>
<keyword evidence="2" id="KW-1003">Cell membrane</keyword>
<evidence type="ECO:0000313" key="11">
    <source>
        <dbReference type="Proteomes" id="UP000478052"/>
    </source>
</evidence>
<feature type="signal peptide" evidence="9">
    <location>
        <begin position="1"/>
        <end position="18"/>
    </location>
</feature>
<reference evidence="10 11" key="1">
    <citation type="submission" date="2019-08" db="EMBL/GenBank/DDBJ databases">
        <title>Whole genome of Aphis craccivora.</title>
        <authorList>
            <person name="Voronova N.V."/>
            <person name="Shulinski R.S."/>
            <person name="Bandarenka Y.V."/>
            <person name="Zhorov D.G."/>
            <person name="Warner D."/>
        </authorList>
    </citation>
    <scope>NUCLEOTIDE SEQUENCE [LARGE SCALE GENOMIC DNA]</scope>
    <source>
        <strain evidence="10">180601</strain>
        <tissue evidence="10">Whole Body</tissue>
    </source>
</reference>
<evidence type="ECO:0000256" key="1">
    <source>
        <dbReference type="ARBA" id="ARBA00004651"/>
    </source>
</evidence>
<dbReference type="PANTHER" id="PTHR42643">
    <property type="entry name" value="IONOTROPIC RECEPTOR 20A-RELATED"/>
    <property type="match status" value="1"/>
</dbReference>
<keyword evidence="11" id="KW-1185">Reference proteome</keyword>
<dbReference type="SUPFAM" id="SSF53850">
    <property type="entry name" value="Periplasmic binding protein-like II"/>
    <property type="match status" value="1"/>
</dbReference>
<dbReference type="Proteomes" id="UP000478052">
    <property type="component" value="Unassembled WGS sequence"/>
</dbReference>
<dbReference type="GO" id="GO:0005886">
    <property type="term" value="C:plasma membrane"/>
    <property type="evidence" value="ECO:0007669"/>
    <property type="project" value="UniProtKB-SubCell"/>
</dbReference>
<keyword evidence="6" id="KW-0675">Receptor</keyword>
<feature type="transmembrane region" description="Helical" evidence="8">
    <location>
        <begin position="380"/>
        <end position="399"/>
    </location>
</feature>
<protein>
    <recommendedName>
        <fullName evidence="12">Ionotropic glutamate receptor C-terminal domain-containing protein</fullName>
    </recommendedName>
</protein>
<keyword evidence="7" id="KW-0325">Glycoprotein</keyword>
<feature type="transmembrane region" description="Helical" evidence="8">
    <location>
        <begin position="411"/>
        <end position="431"/>
    </location>
</feature>
<comment type="caution">
    <text evidence="10">The sequence shown here is derived from an EMBL/GenBank/DDBJ whole genome shotgun (WGS) entry which is preliminary data.</text>
</comment>
<feature type="chain" id="PRO_5026110230" description="Ionotropic glutamate receptor C-terminal domain-containing protein" evidence="9">
    <location>
        <begin position="19"/>
        <end position="657"/>
    </location>
</feature>
<feature type="transmembrane region" description="Helical" evidence="8">
    <location>
        <begin position="597"/>
        <end position="622"/>
    </location>
</feature>
<feature type="transmembrane region" description="Helical" evidence="8">
    <location>
        <begin position="354"/>
        <end position="373"/>
    </location>
</feature>
<evidence type="ECO:0000256" key="4">
    <source>
        <dbReference type="ARBA" id="ARBA00022989"/>
    </source>
</evidence>
<evidence type="ECO:0000256" key="7">
    <source>
        <dbReference type="ARBA" id="ARBA00023180"/>
    </source>
</evidence>
<evidence type="ECO:0000256" key="9">
    <source>
        <dbReference type="SAM" id="SignalP"/>
    </source>
</evidence>
<accession>A0A6G0YZ23</accession>
<evidence type="ECO:0000256" key="3">
    <source>
        <dbReference type="ARBA" id="ARBA00022692"/>
    </source>
</evidence>
<keyword evidence="3 8" id="KW-0812">Transmembrane</keyword>
<keyword evidence="4 8" id="KW-1133">Transmembrane helix</keyword>
<evidence type="ECO:0000256" key="2">
    <source>
        <dbReference type="ARBA" id="ARBA00022475"/>
    </source>
</evidence>
<evidence type="ECO:0000256" key="5">
    <source>
        <dbReference type="ARBA" id="ARBA00023136"/>
    </source>
</evidence>
<organism evidence="10 11">
    <name type="scientific">Aphis craccivora</name>
    <name type="common">Cowpea aphid</name>
    <dbReference type="NCBI Taxonomy" id="307492"/>
    <lineage>
        <taxon>Eukaryota</taxon>
        <taxon>Metazoa</taxon>
        <taxon>Ecdysozoa</taxon>
        <taxon>Arthropoda</taxon>
        <taxon>Hexapoda</taxon>
        <taxon>Insecta</taxon>
        <taxon>Pterygota</taxon>
        <taxon>Neoptera</taxon>
        <taxon>Paraneoptera</taxon>
        <taxon>Hemiptera</taxon>
        <taxon>Sternorrhyncha</taxon>
        <taxon>Aphidomorpha</taxon>
        <taxon>Aphidoidea</taxon>
        <taxon>Aphididae</taxon>
        <taxon>Aphidini</taxon>
        <taxon>Aphis</taxon>
        <taxon>Aphis</taxon>
    </lineage>
</organism>
<dbReference type="AlphaFoldDB" id="A0A6G0YZ23"/>
<dbReference type="InterPro" id="IPR052192">
    <property type="entry name" value="Insect_Ionotropic_Sensory_Rcpt"/>
</dbReference>
<evidence type="ECO:0000256" key="6">
    <source>
        <dbReference type="ARBA" id="ARBA00023170"/>
    </source>
</evidence>
<sequence>MTVARAVALLVAATVVVGRLLPVDDRWPVAYRRDMSTVIAVCRMTAIDLAQQPFAMSVVALGPTPDGFLSAVHDLVGTAVLMHGPAANRGPDEARAAADSDGRAVLVIVEGRPVDAVLGLIDDGAVAAAWDQKSHYVVWLIRPGAVERSAVKTLFRAAWRRKSVANVVIIAYEVAFTYNPYRNVVTERPVNATGLRAVGRSRMTDLNGHPVRICMFPKRLKAVKLPDGSYGGMDGIVAATVAKHMNFTPIYSEPSDGGKYGWAEANSESVGTESHAATANDTGTDSNFTYTGLLGDLVYNKVDMAFNGVFLDAYESNNTIQYTTPVMFDELCFVVPKAQQMSQWRAIFTAFDVRLWYCLAGSFVVALSAWTLIRRTTNTPYTLTLLSINLFRVFLMVPLNRVPNNISERLMVVSTVLFGFIMATSLQAVMVKYLSYPKYERDVATVQELYDTGMPVLSASNNLILLFLSDERPVYVKMSDRFSIINNKSMDILGEVASKRTSAAIGRKNDLVEKIASSYVKNNEVLLHIVDECPRSFHIVYLVRKDVPFIKVVDRVITTFVESGIVNSWFMHATPFRPISDYHHRKDPHKVFTLKNVVIAFLCLMIGLIASGIAFIAELVYFHKFASKEDSRTDTCSHPRKNNNILFTPTAKRFCYE</sequence>
<evidence type="ECO:0000256" key="8">
    <source>
        <dbReference type="SAM" id="Phobius"/>
    </source>
</evidence>
<dbReference type="Gene3D" id="3.40.190.10">
    <property type="entry name" value="Periplasmic binding protein-like II"/>
    <property type="match status" value="1"/>
</dbReference>
<keyword evidence="9" id="KW-0732">Signal</keyword>
<dbReference type="OrthoDB" id="8195814at2759"/>
<gene>
    <name evidence="10" type="ORF">FWK35_00023400</name>
</gene>
<evidence type="ECO:0008006" key="12">
    <source>
        <dbReference type="Google" id="ProtNLM"/>
    </source>
</evidence>
<dbReference type="PANTHER" id="PTHR42643:SF38">
    <property type="entry name" value="IONOTROPIC RECEPTOR 100A"/>
    <property type="match status" value="1"/>
</dbReference>
<proteinExistence type="predicted"/>
<dbReference type="EMBL" id="VUJU01001966">
    <property type="protein sequence ID" value="KAF0763102.1"/>
    <property type="molecule type" value="Genomic_DNA"/>
</dbReference>
<keyword evidence="5 8" id="KW-0472">Membrane</keyword>
<evidence type="ECO:0000313" key="10">
    <source>
        <dbReference type="EMBL" id="KAF0763102.1"/>
    </source>
</evidence>
<name>A0A6G0YZ23_APHCR</name>